<feature type="transmembrane region" description="Helical" evidence="1">
    <location>
        <begin position="57"/>
        <end position="83"/>
    </location>
</feature>
<name>A0A386H2T2_9CLOT</name>
<dbReference type="Pfam" id="PF14209">
    <property type="entry name" value="DUF4321"/>
    <property type="match status" value="1"/>
</dbReference>
<feature type="transmembrane region" description="Helical" evidence="1">
    <location>
        <begin position="9"/>
        <end position="29"/>
    </location>
</feature>
<dbReference type="Proteomes" id="UP000266301">
    <property type="component" value="Chromosome"/>
</dbReference>
<evidence type="ECO:0000313" key="3">
    <source>
        <dbReference type="Proteomes" id="UP000266301"/>
    </source>
</evidence>
<dbReference type="KEGG" id="cfer:D4Z93_04840"/>
<sequence length="86" mass="9396">MKGAEKSSGFLWFIIFLGAVFGSFVGDIIGNSFNMLSFLGKSYTIGSSTPFVLNLRFMILTLSASVNVSIMTILGTIIAIILYRKF</sequence>
<accession>A0A386H2T2</accession>
<keyword evidence="1" id="KW-0472">Membrane</keyword>
<keyword evidence="3" id="KW-1185">Reference proteome</keyword>
<dbReference type="EMBL" id="CP032416">
    <property type="protein sequence ID" value="AYD39878.1"/>
    <property type="molecule type" value="Genomic_DNA"/>
</dbReference>
<dbReference type="AlphaFoldDB" id="A0A386H2T2"/>
<organism evidence="2 3">
    <name type="scientific">Clostridium fermenticellae</name>
    <dbReference type="NCBI Taxonomy" id="2068654"/>
    <lineage>
        <taxon>Bacteria</taxon>
        <taxon>Bacillati</taxon>
        <taxon>Bacillota</taxon>
        <taxon>Clostridia</taxon>
        <taxon>Eubacteriales</taxon>
        <taxon>Clostridiaceae</taxon>
        <taxon>Clostridium</taxon>
    </lineage>
</organism>
<keyword evidence="1" id="KW-0812">Transmembrane</keyword>
<dbReference type="InterPro" id="IPR025470">
    <property type="entry name" value="DUF4321"/>
</dbReference>
<gene>
    <name evidence="2" type="ORF">D4Z93_04840</name>
</gene>
<dbReference type="RefSeq" id="WP_119970873.1">
    <property type="nucleotide sequence ID" value="NZ_CP032416.1"/>
</dbReference>
<evidence type="ECO:0000313" key="2">
    <source>
        <dbReference type="EMBL" id="AYD39878.1"/>
    </source>
</evidence>
<reference evidence="2 3" key="1">
    <citation type="journal article" date="2019" name="Int. J. Syst. Evol. Microbiol.">
        <title>Clostridium fermenticellae sp. nov., isolated from the mud in a fermentation cellar for the production of the Chinese liquor, baijiu.</title>
        <authorList>
            <person name="Xu P.X."/>
            <person name="Chai L.J."/>
            <person name="Qiu T."/>
            <person name="Zhang X.J."/>
            <person name="Lu Z.M."/>
            <person name="Xiao C."/>
            <person name="Wang S.T."/>
            <person name="Shen C.H."/>
            <person name="Shi J.S."/>
            <person name="Xu Z.H."/>
        </authorList>
    </citation>
    <scope>NUCLEOTIDE SEQUENCE [LARGE SCALE GENOMIC DNA]</scope>
    <source>
        <strain evidence="2 3">JN500901</strain>
    </source>
</reference>
<keyword evidence="1" id="KW-1133">Transmembrane helix</keyword>
<proteinExistence type="predicted"/>
<evidence type="ECO:0000256" key="1">
    <source>
        <dbReference type="SAM" id="Phobius"/>
    </source>
</evidence>
<dbReference type="OrthoDB" id="1955744at2"/>
<protein>
    <submittedName>
        <fullName evidence="2">DUF4321 domain-containing protein</fullName>
    </submittedName>
</protein>